<dbReference type="Gene3D" id="3.40.720.10">
    <property type="entry name" value="Alkaline Phosphatase, subunit A"/>
    <property type="match status" value="2"/>
</dbReference>
<dbReference type="Proteomes" id="UP000242502">
    <property type="component" value="Unassembled WGS sequence"/>
</dbReference>
<dbReference type="AlphaFoldDB" id="A0A1D2QSG7"/>
<name>A0A1D2QSG7_9GAMM</name>
<accession>A0A1D2QSG7</accession>
<gene>
    <name evidence="2" type="ORF">AB835_03360</name>
</gene>
<evidence type="ECO:0000256" key="1">
    <source>
        <dbReference type="SAM" id="Phobius"/>
    </source>
</evidence>
<comment type="caution">
    <text evidence="2">The sequence shown here is derived from an EMBL/GenBank/DDBJ whole genome shotgun (WGS) entry which is preliminary data.</text>
</comment>
<evidence type="ECO:0000313" key="2">
    <source>
        <dbReference type="EMBL" id="ODS24493.1"/>
    </source>
</evidence>
<keyword evidence="1" id="KW-0812">Transmembrane</keyword>
<dbReference type="InterPro" id="IPR002591">
    <property type="entry name" value="Phosphodiest/P_Trfase"/>
</dbReference>
<proteinExistence type="predicted"/>
<keyword evidence="1" id="KW-0472">Membrane</keyword>
<dbReference type="Pfam" id="PF01663">
    <property type="entry name" value="Phosphodiest"/>
    <property type="match status" value="1"/>
</dbReference>
<keyword evidence="1" id="KW-1133">Transmembrane helix</keyword>
<organism evidence="2 3">
    <name type="scientific">Candidatus Endobugula sertula</name>
    <name type="common">Bugula neritina bacterial symbiont</name>
    <dbReference type="NCBI Taxonomy" id="62101"/>
    <lineage>
        <taxon>Bacteria</taxon>
        <taxon>Pseudomonadati</taxon>
        <taxon>Pseudomonadota</taxon>
        <taxon>Gammaproteobacteria</taxon>
        <taxon>Cellvibrionales</taxon>
        <taxon>Cellvibrionaceae</taxon>
        <taxon>Candidatus Endobugula</taxon>
    </lineage>
</organism>
<dbReference type="STRING" id="62101.AB835_03360"/>
<dbReference type="EMBL" id="MDLC01000008">
    <property type="protein sequence ID" value="ODS24493.1"/>
    <property type="molecule type" value="Genomic_DNA"/>
</dbReference>
<reference evidence="2 3" key="1">
    <citation type="journal article" date="2016" name="Appl. Environ. Microbiol.">
        <title>Lack of Overt Genome Reduction in the Bryostatin-Producing Bryozoan Symbiont "Candidatus Endobugula sertula".</title>
        <authorList>
            <person name="Miller I.J."/>
            <person name="Vanee N."/>
            <person name="Fong S.S."/>
            <person name="Lim-Fong G.E."/>
            <person name="Kwan J.C."/>
        </authorList>
    </citation>
    <scope>NUCLEOTIDE SEQUENCE [LARGE SCALE GENOMIC DNA]</scope>
    <source>
        <strain evidence="2">AB1-4</strain>
    </source>
</reference>
<feature type="transmembrane region" description="Helical" evidence="1">
    <location>
        <begin position="180"/>
        <end position="206"/>
    </location>
</feature>
<protein>
    <submittedName>
        <fullName evidence="2">Uncharacterized protein</fullName>
    </submittedName>
</protein>
<dbReference type="InterPro" id="IPR017850">
    <property type="entry name" value="Alkaline_phosphatase_core_sf"/>
</dbReference>
<evidence type="ECO:0000313" key="3">
    <source>
        <dbReference type="Proteomes" id="UP000242502"/>
    </source>
</evidence>
<dbReference type="SUPFAM" id="SSF53649">
    <property type="entry name" value="Alkaline phosphatase-like"/>
    <property type="match status" value="1"/>
</dbReference>
<sequence length="546" mass="62510">MIYQLEQFFRRCRCYLSRNEWLLRLLSLPVYPQEKSEYESGLIIIQVDGLSYHQLTSAIDHGNMPFLKKLLFKECYRLHHLYSGLPSSTPAVQAELFYGVKNCVPAFSFRSHKDHRIVTMLEPQAVIDIEKKLSSQGEPLLKEGSSYANIYSGGAGETHFCSTSIGWSHFVRQFSLVKTVMFILLNIYSVLRMITLIIVEFFLAIIDFFRGTIFRRHDLLKELTFILTRVGICIGLRELVTVGVKLDTLRGLPVIHANFLGYDEQAHRRGPQSKFAHWSLKGIDNAIKRIWQTAQRSPYRDYDLWVYSDHGQEHTLPYPKKFGSTIEYEVEKIFSELSMATIEPKSVTPQSISSINSEQTQRIQLLGSKRLQKIMRTNKLQTVVDDQTRPTTIAMGPIGFIYSPYPLSPSLKEEIAVQLIKSTHIPLVMCLHDINSQSQQVRVWLAEGEFYLPSDKEHIIGADHPFLDEVTKDLISLCQHPDVGDWVFSGWRAYGQPYSFPIENGAHAGPGFEETHAFAFFKTAAITNIKRSSPCKREKVIACYDL</sequence>